<evidence type="ECO:0000313" key="8">
    <source>
        <dbReference type="Proteomes" id="UP000193925"/>
    </source>
</evidence>
<feature type="domain" description="ApaG" evidence="2">
    <location>
        <begin position="3"/>
        <end position="127"/>
    </location>
</feature>
<dbReference type="InterPro" id="IPR007474">
    <property type="entry name" value="ApaG_domain"/>
</dbReference>
<reference evidence="3" key="2">
    <citation type="submission" date="2014-07" db="EMBL/GenBank/DDBJ databases">
        <title>Initial genome analysis of the psychrotolerant acidophile Acidithiobacillus ferrivorans CF27: insights into iron and sulfur oxidation pathways and into biofilm formation.</title>
        <authorList>
            <person name="Talla E."/>
            <person name="Hedrich S."/>
            <person name="Mangenot S."/>
            <person name="Ji B."/>
            <person name="Johnson D.B."/>
            <person name="Barbe V."/>
            <person name="Bonnefoy V."/>
        </authorList>
    </citation>
    <scope>NUCLEOTIDE SEQUENCE [LARGE SCALE GENOMIC DNA]</scope>
    <source>
        <strain evidence="3">CF27</strain>
    </source>
</reference>
<evidence type="ECO:0000256" key="1">
    <source>
        <dbReference type="ARBA" id="ARBA00017693"/>
    </source>
</evidence>
<dbReference type="Proteomes" id="UP000093129">
    <property type="component" value="Unassembled WGS sequence"/>
</dbReference>
<dbReference type="GO" id="GO:0070987">
    <property type="term" value="P:error-free translesion synthesis"/>
    <property type="evidence" value="ECO:0007669"/>
    <property type="project" value="TreeGrafter"/>
</dbReference>
<dbReference type="NCBIfam" id="NF003967">
    <property type="entry name" value="PRK05461.1"/>
    <property type="match status" value="1"/>
</dbReference>
<evidence type="ECO:0000259" key="2">
    <source>
        <dbReference type="PROSITE" id="PS51087"/>
    </source>
</evidence>
<gene>
    <name evidence="3" type="primary">apaG</name>
    <name evidence="3" type="ORF">AFERRI_30280</name>
    <name evidence="6" type="ORF">AFERRI_50322</name>
    <name evidence="4" type="ORF">BBC27_10015</name>
    <name evidence="5" type="ORF">H2515_13115</name>
</gene>
<dbReference type="SUPFAM" id="SSF110069">
    <property type="entry name" value="ApaG-like"/>
    <property type="match status" value="1"/>
</dbReference>
<dbReference type="OrthoDB" id="5293821at2"/>
<dbReference type="RefSeq" id="WP_014028045.1">
    <property type="nucleotide sequence ID" value="NZ_CCCS020000023.1"/>
</dbReference>
<evidence type="ECO:0000313" key="4">
    <source>
        <dbReference type="EMBL" id="OCB03008.1"/>
    </source>
</evidence>
<dbReference type="PROSITE" id="PS51087">
    <property type="entry name" value="APAG"/>
    <property type="match status" value="1"/>
</dbReference>
<evidence type="ECO:0000313" key="5">
    <source>
        <dbReference type="EMBL" id="QQD72325.1"/>
    </source>
</evidence>
<dbReference type="Proteomes" id="UP000193925">
    <property type="component" value="Chromosome AFERRI"/>
</dbReference>
<dbReference type="PANTHER" id="PTHR14289:SF16">
    <property type="entry name" value="POLYMERASE DELTA-INTERACTING PROTEIN 2"/>
    <property type="match status" value="1"/>
</dbReference>
<dbReference type="Pfam" id="PF04379">
    <property type="entry name" value="DUF525"/>
    <property type="match status" value="1"/>
</dbReference>
<accession>A0A060USU2</accession>
<protein>
    <recommendedName>
        <fullName evidence="1">Protein ApaG</fullName>
    </recommendedName>
</protein>
<dbReference type="Proteomes" id="UP000595420">
    <property type="component" value="Chromosome"/>
</dbReference>
<organism evidence="3">
    <name type="scientific">Acidithiobacillus ferrivorans</name>
    <dbReference type="NCBI Taxonomy" id="160808"/>
    <lineage>
        <taxon>Bacteria</taxon>
        <taxon>Pseudomonadati</taxon>
        <taxon>Pseudomonadota</taxon>
        <taxon>Acidithiobacillia</taxon>
        <taxon>Acidithiobacillales</taxon>
        <taxon>Acidithiobacillaceae</taxon>
        <taxon>Acidithiobacillus</taxon>
    </lineage>
</organism>
<evidence type="ECO:0000313" key="9">
    <source>
        <dbReference type="Proteomes" id="UP000595420"/>
    </source>
</evidence>
<keyword evidence="8" id="KW-1185">Reference proteome</keyword>
<dbReference type="AlphaFoldDB" id="A0A060USU2"/>
<dbReference type="EMBL" id="MASQ01000081">
    <property type="protein sequence ID" value="OCB03008.1"/>
    <property type="molecule type" value="Genomic_DNA"/>
</dbReference>
<reference evidence="5 9" key="5">
    <citation type="submission" date="2020-07" db="EMBL/GenBank/DDBJ databases">
        <title>Complete genome sequence analysis of Acidithiobacillus ferrivorans XJFY6S-08 reveals extreme environmental adaptation to alpine acid mine drainage.</title>
        <authorList>
            <person name="Yan L."/>
            <person name="Ni Y."/>
        </authorList>
    </citation>
    <scope>NUCLEOTIDE SEQUENCE [LARGE SCALE GENOMIC DNA]</scope>
    <source>
        <strain evidence="5 9">XJFY6S-08</strain>
    </source>
</reference>
<dbReference type="EMBL" id="LT841305">
    <property type="protein sequence ID" value="SMH67121.1"/>
    <property type="molecule type" value="Genomic_DNA"/>
</dbReference>
<name>A0A060USU2_9PROT</name>
<dbReference type="Gene3D" id="2.60.40.1470">
    <property type="entry name" value="ApaG domain"/>
    <property type="match status" value="1"/>
</dbReference>
<reference evidence="6 8" key="4">
    <citation type="submission" date="2017-03" db="EMBL/GenBank/DDBJ databases">
        <authorList>
            <person name="Regsiter A."/>
            <person name="William W."/>
        </authorList>
    </citation>
    <scope>NUCLEOTIDE SEQUENCE [LARGE SCALE GENOMIC DNA]</scope>
    <source>
        <strain evidence="6">PRJEB5721</strain>
    </source>
</reference>
<proteinExistence type="inferred from homology"/>
<reference evidence="4 7" key="3">
    <citation type="submission" date="2016-07" db="EMBL/GenBank/DDBJ databases">
        <title>Draft genome of a psychrotolerant acidophile Acidithiobacillus ferrivorans strain YL15.</title>
        <authorList>
            <person name="Peng T."/>
            <person name="Ma L."/>
            <person name="Nan M."/>
            <person name="An N."/>
            <person name="Wang M."/>
            <person name="Qiu G."/>
            <person name="Zeng W."/>
        </authorList>
    </citation>
    <scope>NUCLEOTIDE SEQUENCE [LARGE SCALE GENOMIC DNA]</scope>
    <source>
        <strain evidence="4 7">YL15</strain>
    </source>
</reference>
<dbReference type="InterPro" id="IPR023065">
    <property type="entry name" value="Uncharacterised_ApaG"/>
</dbReference>
<reference evidence="3" key="1">
    <citation type="submission" date="2014-03" db="EMBL/GenBank/DDBJ databases">
        <authorList>
            <person name="Genoscope - CEA"/>
        </authorList>
    </citation>
    <scope>NUCLEOTIDE SEQUENCE [LARGE SCALE GENOMIC DNA]</scope>
    <source>
        <strain evidence="3">CF27</strain>
    </source>
</reference>
<evidence type="ECO:0000313" key="7">
    <source>
        <dbReference type="Proteomes" id="UP000093129"/>
    </source>
</evidence>
<dbReference type="EMBL" id="CCCS020000023">
    <property type="protein sequence ID" value="CDQ09634.1"/>
    <property type="molecule type" value="Genomic_DNA"/>
</dbReference>
<dbReference type="InterPro" id="IPR036767">
    <property type="entry name" value="ApaG_sf"/>
</dbReference>
<evidence type="ECO:0000313" key="3">
    <source>
        <dbReference type="EMBL" id="CDQ09634.1"/>
    </source>
</evidence>
<sequence>MEEQPPTEIQISVETRYLPEQSSPEQEHFAFAYQVTMQNNGPQTAQLLNRHWIITDAEGHIQEVKGPGVVGEQPTLQPGQRFRYTSGSVLSTPVGSMHGSFEWVSDTGESFLVPIPAFRLAVATVFH</sequence>
<dbReference type="HAMAP" id="MF_00791">
    <property type="entry name" value="ApaG"/>
    <property type="match status" value="1"/>
</dbReference>
<dbReference type="PANTHER" id="PTHR14289">
    <property type="entry name" value="F-BOX ONLY PROTEIN 3"/>
    <property type="match status" value="1"/>
</dbReference>
<evidence type="ECO:0000313" key="6">
    <source>
        <dbReference type="EMBL" id="SMH67121.1"/>
    </source>
</evidence>
<dbReference type="EMBL" id="CP059488">
    <property type="protein sequence ID" value="QQD72325.1"/>
    <property type="molecule type" value="Genomic_DNA"/>
</dbReference>